<protein>
    <submittedName>
        <fullName evidence="2">Uncharacterized protein</fullName>
    </submittedName>
</protein>
<comment type="caution">
    <text evidence="2">The sequence shown here is derived from an EMBL/GenBank/DDBJ whole genome shotgun (WGS) entry which is preliminary data.</text>
</comment>
<reference evidence="2" key="1">
    <citation type="submission" date="2020-10" db="EMBL/GenBank/DDBJ databases">
        <authorList>
            <person name="Gilroy R."/>
        </authorList>
    </citation>
    <scope>NUCLEOTIDE SEQUENCE</scope>
    <source>
        <strain evidence="2">B3-4054</strain>
    </source>
</reference>
<dbReference type="Proteomes" id="UP000823616">
    <property type="component" value="Unassembled WGS sequence"/>
</dbReference>
<dbReference type="AlphaFoldDB" id="A0A9D9ERI4"/>
<evidence type="ECO:0000313" key="3">
    <source>
        <dbReference type="Proteomes" id="UP000823616"/>
    </source>
</evidence>
<proteinExistence type="predicted"/>
<sequence length="194" mass="21558">MKGRFQAFCLIFAAVFSLAARAEASLSAGQPSAPPQPDAAQPLPDTFRGISLGMDLETVKRTLAEDGIFGYRGERDISLIPGGTRLLIETSGPSFLVHAWFQFHDGKLYNMSFALDDGRLDYFTLFSSLCEKYGEPQSVDPAAAVWESDAVRLSLERPLTVKYLDAVVFRSLLSAEYDNQVQEDRLRDDFVSEF</sequence>
<dbReference type="EMBL" id="JADIMS010000039">
    <property type="protein sequence ID" value="MBO8449934.1"/>
    <property type="molecule type" value="Genomic_DNA"/>
</dbReference>
<reference evidence="2" key="2">
    <citation type="journal article" date="2021" name="PeerJ">
        <title>Extensive microbial diversity within the chicken gut microbiome revealed by metagenomics and culture.</title>
        <authorList>
            <person name="Gilroy R."/>
            <person name="Ravi A."/>
            <person name="Getino M."/>
            <person name="Pursley I."/>
            <person name="Horton D.L."/>
            <person name="Alikhan N.F."/>
            <person name="Baker D."/>
            <person name="Gharbi K."/>
            <person name="Hall N."/>
            <person name="Watson M."/>
            <person name="Adriaenssens E.M."/>
            <person name="Foster-Nyarko E."/>
            <person name="Jarju S."/>
            <person name="Secka A."/>
            <person name="Antonio M."/>
            <person name="Oren A."/>
            <person name="Chaudhuri R.R."/>
            <person name="La Ragione R."/>
            <person name="Hildebrand F."/>
            <person name="Pallen M.J."/>
        </authorList>
    </citation>
    <scope>NUCLEOTIDE SEQUENCE</scope>
    <source>
        <strain evidence="2">B3-4054</strain>
    </source>
</reference>
<feature type="signal peptide" evidence="1">
    <location>
        <begin position="1"/>
        <end position="24"/>
    </location>
</feature>
<name>A0A9D9ERI4_9SPIR</name>
<organism evidence="2 3">
    <name type="scientific">Candidatus Avitreponema avistercoris</name>
    <dbReference type="NCBI Taxonomy" id="2840705"/>
    <lineage>
        <taxon>Bacteria</taxon>
        <taxon>Pseudomonadati</taxon>
        <taxon>Spirochaetota</taxon>
        <taxon>Spirochaetia</taxon>
        <taxon>Spirochaetales</taxon>
        <taxon>Candidatus Avitreponema</taxon>
    </lineage>
</organism>
<keyword evidence="1" id="KW-0732">Signal</keyword>
<gene>
    <name evidence="2" type="ORF">IAA96_02390</name>
</gene>
<evidence type="ECO:0000313" key="2">
    <source>
        <dbReference type="EMBL" id="MBO8449934.1"/>
    </source>
</evidence>
<evidence type="ECO:0000256" key="1">
    <source>
        <dbReference type="SAM" id="SignalP"/>
    </source>
</evidence>
<feature type="chain" id="PRO_5038824566" evidence="1">
    <location>
        <begin position="25"/>
        <end position="194"/>
    </location>
</feature>
<accession>A0A9D9ERI4</accession>